<keyword evidence="2" id="KW-1185">Reference proteome</keyword>
<reference evidence="1" key="1">
    <citation type="submission" date="2023-03" db="EMBL/GenBank/DDBJ databases">
        <title>Chromosome-level genomes of two armyworms, Mythimna separata and Mythimna loreyi, provide insights into the biosynthesis and reception of sex pheromones.</title>
        <authorList>
            <person name="Zhao H."/>
        </authorList>
    </citation>
    <scope>NUCLEOTIDE SEQUENCE</scope>
    <source>
        <strain evidence="1">BeijingLab</strain>
    </source>
</reference>
<name>A0ACC2QCW0_9NEOP</name>
<dbReference type="EMBL" id="CM056796">
    <property type="protein sequence ID" value="KAJ8714213.1"/>
    <property type="molecule type" value="Genomic_DNA"/>
</dbReference>
<dbReference type="Proteomes" id="UP001231649">
    <property type="component" value="Chromosome 20"/>
</dbReference>
<accession>A0ACC2QCW0</accession>
<evidence type="ECO:0000313" key="2">
    <source>
        <dbReference type="Proteomes" id="UP001231649"/>
    </source>
</evidence>
<evidence type="ECO:0000313" key="1">
    <source>
        <dbReference type="EMBL" id="KAJ8714213.1"/>
    </source>
</evidence>
<protein>
    <submittedName>
        <fullName evidence="1">Uncharacterized protein</fullName>
    </submittedName>
</protein>
<comment type="caution">
    <text evidence="1">The sequence shown here is derived from an EMBL/GenBank/DDBJ whole genome shotgun (WGS) entry which is preliminary data.</text>
</comment>
<gene>
    <name evidence="1" type="ORF">PYW08_007833</name>
</gene>
<proteinExistence type="predicted"/>
<organism evidence="1 2">
    <name type="scientific">Mythimna loreyi</name>
    <dbReference type="NCBI Taxonomy" id="667449"/>
    <lineage>
        <taxon>Eukaryota</taxon>
        <taxon>Metazoa</taxon>
        <taxon>Ecdysozoa</taxon>
        <taxon>Arthropoda</taxon>
        <taxon>Hexapoda</taxon>
        <taxon>Insecta</taxon>
        <taxon>Pterygota</taxon>
        <taxon>Neoptera</taxon>
        <taxon>Endopterygota</taxon>
        <taxon>Lepidoptera</taxon>
        <taxon>Glossata</taxon>
        <taxon>Ditrysia</taxon>
        <taxon>Noctuoidea</taxon>
        <taxon>Noctuidae</taxon>
        <taxon>Noctuinae</taxon>
        <taxon>Hadenini</taxon>
        <taxon>Mythimna</taxon>
    </lineage>
</organism>
<sequence length="257" mass="28880">MLSTILLILTCGIVQSQDPIQTSKGHKIRGISDPVGGYTKYLGIPYGIVDEKRPFSPSKPHPGINKDFDAKVSKPCLRIENVVISGVIDCLTLDIYVPNNPKILDLLPIMVWIKSESDFQHKTKIMKPDFLMSHSVIVIEVHYRLGIHGFMCLDTPEVPGNQGLKDQVLAFKWIRKNIRLFGGNVFEVTAFGGLSVNLHLFSSHEKLFHRAIIHSTSALVPMWLRKSNYSQAIAECIKKAGYNTKDIHGFLKRSLME</sequence>